<dbReference type="Proteomes" id="UP000092573">
    <property type="component" value="Chromosome"/>
</dbReference>
<reference evidence="6 7" key="1">
    <citation type="submission" date="2016-01" db="EMBL/GenBank/DDBJ databases">
        <title>Complete Genome Sequence of Paenibacillus yonginensis DCY84, a novel Plant Growth-Promoting Bacteria with Elicitation of Induced Systemic Resistance.</title>
        <authorList>
            <person name="Kim Y.J."/>
            <person name="Yang D.C."/>
            <person name="Sukweenadhi J."/>
        </authorList>
    </citation>
    <scope>NUCLEOTIDE SEQUENCE [LARGE SCALE GENOMIC DNA]</scope>
    <source>
        <strain evidence="6 7">DCY84</strain>
    </source>
</reference>
<evidence type="ECO:0000259" key="5">
    <source>
        <dbReference type="Pfam" id="PF13229"/>
    </source>
</evidence>
<evidence type="ECO:0000313" key="7">
    <source>
        <dbReference type="Proteomes" id="UP000092573"/>
    </source>
</evidence>
<dbReference type="InterPro" id="IPR012334">
    <property type="entry name" value="Pectin_lyas_fold"/>
</dbReference>
<evidence type="ECO:0000256" key="1">
    <source>
        <dbReference type="ARBA" id="ARBA00004613"/>
    </source>
</evidence>
<evidence type="ECO:0000256" key="3">
    <source>
        <dbReference type="ARBA" id="ARBA00022729"/>
    </source>
</evidence>
<evidence type="ECO:0000256" key="4">
    <source>
        <dbReference type="SAM" id="SignalP"/>
    </source>
</evidence>
<dbReference type="PANTHER" id="PTHR40088">
    <property type="entry name" value="PECTATE LYASE (EUROFUNG)"/>
    <property type="match status" value="1"/>
</dbReference>
<evidence type="ECO:0000313" key="6">
    <source>
        <dbReference type="EMBL" id="ANS77284.1"/>
    </source>
</evidence>
<evidence type="ECO:0000256" key="2">
    <source>
        <dbReference type="ARBA" id="ARBA00022525"/>
    </source>
</evidence>
<dbReference type="InterPro" id="IPR059226">
    <property type="entry name" value="Choice_anch_Q_dom"/>
</dbReference>
<dbReference type="Gene3D" id="2.160.20.10">
    <property type="entry name" value="Single-stranded right-handed beta-helix, Pectin lyase-like"/>
    <property type="match status" value="1"/>
</dbReference>
<protein>
    <recommendedName>
        <fullName evidence="5">Right handed beta helix domain-containing protein</fullName>
    </recommendedName>
</protein>
<comment type="subcellular location">
    <subcellularLocation>
        <location evidence="1">Secreted</location>
    </subcellularLocation>
</comment>
<dbReference type="SMART" id="SM00710">
    <property type="entry name" value="PbH1"/>
    <property type="match status" value="7"/>
</dbReference>
<keyword evidence="2" id="KW-0964">Secreted</keyword>
<dbReference type="InterPro" id="IPR011050">
    <property type="entry name" value="Pectin_lyase_fold/virulence"/>
</dbReference>
<dbReference type="KEGG" id="pyg:AWM70_16105"/>
<dbReference type="STRING" id="1462996.AWM70_16105"/>
<dbReference type="InterPro" id="IPR039448">
    <property type="entry name" value="Beta_helix"/>
</dbReference>
<name>A0A1B1N796_9BACL</name>
<keyword evidence="7" id="KW-1185">Reference proteome</keyword>
<dbReference type="GO" id="GO:0016837">
    <property type="term" value="F:carbon-oxygen lyase activity, acting on polysaccharides"/>
    <property type="evidence" value="ECO:0007669"/>
    <property type="project" value="TreeGrafter"/>
</dbReference>
<dbReference type="OrthoDB" id="9795486at2"/>
<accession>A0A1B1N796</accession>
<dbReference type="NCBIfam" id="NF041518">
    <property type="entry name" value="choice_anch_Q"/>
    <property type="match status" value="1"/>
</dbReference>
<dbReference type="InterPro" id="IPR006626">
    <property type="entry name" value="PbH1"/>
</dbReference>
<gene>
    <name evidence="6" type="ORF">AWM70_16105</name>
</gene>
<sequence>MNQSPAAVTASNARASSASAVASSAAAPSAAAVGAVYYVATNGSDSNAGTMDAPWKTLQHAADVVPPGSTVYARGGVYNEKLKFTRSGSASKGPIVFSSYEKENAIIDGSGLSVNEVEGLIDLSDVNYISINGFEIRNYMTSTRDVMPVGIYVHGSGSFIHLSGNKVHDIKNTATPAGEDLLGRDAHGIAVYGTKAPESIHDITIDGNELYNLVLGTSESLVLNGNVDTFTVTNNLIHDSDNIGIDLIGFEGKAPDTAYDQVRNGLVKGNRVYNITSNNNPSYGKKLPNNSHSAGGIYVDGGKDSIIEQNYSYGNDIGIEIASEHAGKSTSNIRVRSNVIYSNRLTGIAMGGYDTERGSTINCTIVNNTVYKNDTIDEGGGQLYVQYGTKNNVIKNNIVVANNSTNVLIYNGYTQNAGNVVDYNLYYAPGGIDEANWTWKNKEYAGFSVYKSGTGNDAHSLFIDPKFMDPSKGDFHLQPTSPAIDAGSTDTAIIGQVDIDGEPRVQDAAVNIGADE</sequence>
<dbReference type="InterPro" id="IPR052052">
    <property type="entry name" value="Polysaccharide_Lyase_9"/>
</dbReference>
<dbReference type="Pfam" id="PF13229">
    <property type="entry name" value="Beta_helix"/>
    <property type="match status" value="1"/>
</dbReference>
<organism evidence="6 7">
    <name type="scientific">Paenibacillus yonginensis</name>
    <dbReference type="NCBI Taxonomy" id="1462996"/>
    <lineage>
        <taxon>Bacteria</taxon>
        <taxon>Bacillati</taxon>
        <taxon>Bacillota</taxon>
        <taxon>Bacilli</taxon>
        <taxon>Bacillales</taxon>
        <taxon>Paenibacillaceae</taxon>
        <taxon>Paenibacillus</taxon>
    </lineage>
</organism>
<proteinExistence type="predicted"/>
<dbReference type="AlphaFoldDB" id="A0A1B1N796"/>
<feature type="signal peptide" evidence="4">
    <location>
        <begin position="1"/>
        <end position="20"/>
    </location>
</feature>
<feature type="chain" id="PRO_5039067804" description="Right handed beta helix domain-containing protein" evidence="4">
    <location>
        <begin position="21"/>
        <end position="516"/>
    </location>
</feature>
<dbReference type="GO" id="GO:0005576">
    <property type="term" value="C:extracellular region"/>
    <property type="evidence" value="ECO:0007669"/>
    <property type="project" value="UniProtKB-SubCell"/>
</dbReference>
<feature type="domain" description="Right handed beta helix" evidence="5">
    <location>
        <begin position="150"/>
        <end position="370"/>
    </location>
</feature>
<dbReference type="EMBL" id="CP014167">
    <property type="protein sequence ID" value="ANS77284.1"/>
    <property type="molecule type" value="Genomic_DNA"/>
</dbReference>
<dbReference type="SUPFAM" id="SSF51126">
    <property type="entry name" value="Pectin lyase-like"/>
    <property type="match status" value="1"/>
</dbReference>
<keyword evidence="3 4" id="KW-0732">Signal</keyword>
<dbReference type="PANTHER" id="PTHR40088:SF2">
    <property type="entry name" value="SECRETED SUGAR HYDROLASE"/>
    <property type="match status" value="1"/>
</dbReference>